<dbReference type="EMBL" id="JACSPP010000021">
    <property type="protein sequence ID" value="MBD8040474.1"/>
    <property type="molecule type" value="Genomic_DNA"/>
</dbReference>
<dbReference type="Proteomes" id="UP000620874">
    <property type="component" value="Unassembled WGS sequence"/>
</dbReference>
<name>A0ABR8Y8G3_9BACT</name>
<proteinExistence type="predicted"/>
<evidence type="ECO:0000313" key="1">
    <source>
        <dbReference type="EMBL" id="MBD8040474.1"/>
    </source>
</evidence>
<sequence length="60" mass="6988">MPRSRDDVHIVSTTWRKKVLASNFQPALWAITTYNSLLTPDWHEYPHFVPTQDVCGYSIP</sequence>
<organism evidence="1 2">
    <name type="scientific">Phocaeicola intestinalis</name>
    <dbReference type="NCBI Taxonomy" id="2762212"/>
    <lineage>
        <taxon>Bacteria</taxon>
        <taxon>Pseudomonadati</taxon>
        <taxon>Bacteroidota</taxon>
        <taxon>Bacteroidia</taxon>
        <taxon>Bacteroidales</taxon>
        <taxon>Bacteroidaceae</taxon>
        <taxon>Phocaeicola</taxon>
    </lineage>
</organism>
<evidence type="ECO:0000313" key="2">
    <source>
        <dbReference type="Proteomes" id="UP000620874"/>
    </source>
</evidence>
<protein>
    <submittedName>
        <fullName evidence="1">Uncharacterized protein</fullName>
    </submittedName>
</protein>
<keyword evidence="2" id="KW-1185">Reference proteome</keyword>
<reference evidence="1 2" key="1">
    <citation type="submission" date="2020-08" db="EMBL/GenBank/DDBJ databases">
        <title>A Genomic Blueprint of the Chicken Gut Microbiome.</title>
        <authorList>
            <person name="Gilroy R."/>
            <person name="Ravi A."/>
            <person name="Getino M."/>
            <person name="Pursley I."/>
            <person name="Horton D.L."/>
            <person name="Alikhan N.-F."/>
            <person name="Baker D."/>
            <person name="Gharbi K."/>
            <person name="Hall N."/>
            <person name="Watson M."/>
            <person name="Adriaenssens E.M."/>
            <person name="Foster-Nyarko E."/>
            <person name="Jarju S."/>
            <person name="Secka A."/>
            <person name="Antonio M."/>
            <person name="Oren A."/>
            <person name="Chaudhuri R."/>
            <person name="La Ragione R.M."/>
            <person name="Hildebrand F."/>
            <person name="Pallen M.J."/>
        </authorList>
    </citation>
    <scope>NUCLEOTIDE SEQUENCE [LARGE SCALE GENOMIC DNA]</scope>
    <source>
        <strain evidence="1 2">Sa1CVN1</strain>
    </source>
</reference>
<dbReference type="RefSeq" id="WP_191763897.1">
    <property type="nucleotide sequence ID" value="NZ_JACSPP010000021.1"/>
</dbReference>
<accession>A0ABR8Y8G3</accession>
<gene>
    <name evidence="1" type="ORF">H9625_08500</name>
</gene>
<comment type="caution">
    <text evidence="1">The sequence shown here is derived from an EMBL/GenBank/DDBJ whole genome shotgun (WGS) entry which is preliminary data.</text>
</comment>